<proteinExistence type="inferred from homology"/>
<dbReference type="SMART" id="SM00490">
    <property type="entry name" value="HELICc"/>
    <property type="match status" value="1"/>
</dbReference>
<dbReference type="PANTHER" id="PTHR45626:SF17">
    <property type="entry name" value="HELICASE-LIKE TRANSCRIPTION FACTOR"/>
    <property type="match status" value="1"/>
</dbReference>
<dbReference type="GO" id="GO:0016787">
    <property type="term" value="F:hydrolase activity"/>
    <property type="evidence" value="ECO:0007669"/>
    <property type="project" value="UniProtKB-KW"/>
</dbReference>
<feature type="compositionally biased region" description="Polar residues" evidence="6">
    <location>
        <begin position="136"/>
        <end position="147"/>
    </location>
</feature>
<evidence type="ECO:0000256" key="2">
    <source>
        <dbReference type="ARBA" id="ARBA00022741"/>
    </source>
</evidence>
<dbReference type="InterPro" id="IPR014001">
    <property type="entry name" value="Helicase_ATP-bd"/>
</dbReference>
<dbReference type="GO" id="GO:0006281">
    <property type="term" value="P:DNA repair"/>
    <property type="evidence" value="ECO:0007669"/>
    <property type="project" value="TreeGrafter"/>
</dbReference>
<dbReference type="PROSITE" id="PS51192">
    <property type="entry name" value="HELICASE_ATP_BIND_1"/>
    <property type="match status" value="1"/>
</dbReference>
<reference evidence="10" key="1">
    <citation type="submission" date="2018-05" db="EMBL/GenBank/DDBJ databases">
        <title>Draft genome sequence of Stemphylium lycopersici strain CIDEFI 213.</title>
        <authorList>
            <person name="Medina R."/>
            <person name="Franco M.E.E."/>
            <person name="Lucentini C.G."/>
            <person name="Saparrat M.C.N."/>
            <person name="Balatti P.A."/>
        </authorList>
    </citation>
    <scope>NUCLEOTIDE SEQUENCE [LARGE SCALE GENOMIC DNA]</scope>
    <source>
        <strain evidence="10">CIDEFI 213</strain>
    </source>
</reference>
<feature type="compositionally biased region" description="Acidic residues" evidence="6">
    <location>
        <begin position="1236"/>
        <end position="1245"/>
    </location>
</feature>
<evidence type="ECO:0000313" key="9">
    <source>
        <dbReference type="EMBL" id="RAR08295.1"/>
    </source>
</evidence>
<keyword evidence="10" id="KW-1185">Reference proteome</keyword>
<dbReference type="CDD" id="cd18793">
    <property type="entry name" value="SF2_C_SNF"/>
    <property type="match status" value="1"/>
</dbReference>
<dbReference type="Gene3D" id="3.40.50.300">
    <property type="entry name" value="P-loop containing nucleotide triphosphate hydrolases"/>
    <property type="match status" value="1"/>
</dbReference>
<keyword evidence="5" id="KW-0067">ATP-binding</keyword>
<feature type="compositionally biased region" description="Basic and acidic residues" evidence="6">
    <location>
        <begin position="871"/>
        <end position="885"/>
    </location>
</feature>
<dbReference type="InterPro" id="IPR013083">
    <property type="entry name" value="Znf_RING/FYVE/PHD"/>
</dbReference>
<dbReference type="EMBL" id="QGDH01000088">
    <property type="protein sequence ID" value="RAR08295.1"/>
    <property type="molecule type" value="Genomic_DNA"/>
</dbReference>
<keyword evidence="3" id="KW-0378">Hydrolase</keyword>
<dbReference type="SUPFAM" id="SSF52540">
    <property type="entry name" value="P-loop containing nucleoside triphosphate hydrolases"/>
    <property type="match status" value="2"/>
</dbReference>
<feature type="region of interest" description="Disordered" evidence="6">
    <location>
        <begin position="1"/>
        <end position="39"/>
    </location>
</feature>
<feature type="domain" description="Helicase C-terminal" evidence="8">
    <location>
        <begin position="1044"/>
        <end position="1202"/>
    </location>
</feature>
<dbReference type="Pfam" id="PF00176">
    <property type="entry name" value="SNF2-rel_dom"/>
    <property type="match status" value="1"/>
</dbReference>
<dbReference type="PANTHER" id="PTHR45626">
    <property type="entry name" value="TRANSCRIPTION TERMINATION FACTOR 2-RELATED"/>
    <property type="match status" value="1"/>
</dbReference>
<gene>
    <name evidence="9" type="ORF">DDE83_006055</name>
</gene>
<feature type="region of interest" description="Disordered" evidence="6">
    <location>
        <begin position="55"/>
        <end position="158"/>
    </location>
</feature>
<feature type="compositionally biased region" description="Acidic residues" evidence="6">
    <location>
        <begin position="17"/>
        <end position="30"/>
    </location>
</feature>
<evidence type="ECO:0000256" key="1">
    <source>
        <dbReference type="ARBA" id="ARBA00007025"/>
    </source>
</evidence>
<accession>A0A364N080</accession>
<evidence type="ECO:0000256" key="3">
    <source>
        <dbReference type="ARBA" id="ARBA00022801"/>
    </source>
</evidence>
<name>A0A364N080_STELY</name>
<dbReference type="Gene3D" id="3.30.40.10">
    <property type="entry name" value="Zinc/RING finger domain, C3HC4 (zinc finger)"/>
    <property type="match status" value="1"/>
</dbReference>
<protein>
    <submittedName>
        <fullName evidence="9">Dna repair protein rad5</fullName>
    </submittedName>
</protein>
<dbReference type="STRING" id="183478.A0A364N080"/>
<keyword evidence="4" id="KW-0347">Helicase</keyword>
<feature type="region of interest" description="Disordered" evidence="6">
    <location>
        <begin position="216"/>
        <end position="362"/>
    </location>
</feature>
<feature type="domain" description="Helicase ATP-binding" evidence="7">
    <location>
        <begin position="470"/>
        <end position="663"/>
    </location>
</feature>
<dbReference type="PROSITE" id="PS51194">
    <property type="entry name" value="HELICASE_CTER"/>
    <property type="match status" value="1"/>
</dbReference>
<feature type="compositionally biased region" description="Basic residues" evidence="6">
    <location>
        <begin position="329"/>
        <end position="350"/>
    </location>
</feature>
<dbReference type="InterPro" id="IPR001650">
    <property type="entry name" value="Helicase_C-like"/>
</dbReference>
<dbReference type="SMART" id="SM00487">
    <property type="entry name" value="DEXDc"/>
    <property type="match status" value="1"/>
</dbReference>
<feature type="region of interest" description="Disordered" evidence="6">
    <location>
        <begin position="988"/>
        <end position="1025"/>
    </location>
</feature>
<dbReference type="InterPro" id="IPR049730">
    <property type="entry name" value="SNF2/RAD54-like_C"/>
</dbReference>
<dbReference type="Gene3D" id="3.40.50.10810">
    <property type="entry name" value="Tandem AAA-ATPase domain"/>
    <property type="match status" value="1"/>
</dbReference>
<feature type="compositionally biased region" description="Basic and acidic residues" evidence="6">
    <location>
        <begin position="218"/>
        <end position="243"/>
    </location>
</feature>
<dbReference type="CDD" id="cd16449">
    <property type="entry name" value="RING-HC"/>
    <property type="match status" value="1"/>
</dbReference>
<evidence type="ECO:0000256" key="5">
    <source>
        <dbReference type="ARBA" id="ARBA00022840"/>
    </source>
</evidence>
<dbReference type="GO" id="GO:0005634">
    <property type="term" value="C:nucleus"/>
    <property type="evidence" value="ECO:0007669"/>
    <property type="project" value="TreeGrafter"/>
</dbReference>
<dbReference type="AlphaFoldDB" id="A0A364N080"/>
<evidence type="ECO:0000259" key="7">
    <source>
        <dbReference type="PROSITE" id="PS51192"/>
    </source>
</evidence>
<comment type="caution">
    <text evidence="9">The sequence shown here is derived from an EMBL/GenBank/DDBJ whole genome shotgun (WGS) entry which is preliminary data.</text>
</comment>
<dbReference type="Proteomes" id="UP000249619">
    <property type="component" value="Unassembled WGS sequence"/>
</dbReference>
<organism evidence="9 10">
    <name type="scientific">Stemphylium lycopersici</name>
    <name type="common">Tomato gray leaf spot disease fungus</name>
    <name type="synonym">Thyrospora lycopersici</name>
    <dbReference type="NCBI Taxonomy" id="183478"/>
    <lineage>
        <taxon>Eukaryota</taxon>
        <taxon>Fungi</taxon>
        <taxon>Dikarya</taxon>
        <taxon>Ascomycota</taxon>
        <taxon>Pezizomycotina</taxon>
        <taxon>Dothideomycetes</taxon>
        <taxon>Pleosporomycetidae</taxon>
        <taxon>Pleosporales</taxon>
        <taxon>Pleosporineae</taxon>
        <taxon>Pleosporaceae</taxon>
        <taxon>Stemphylium</taxon>
    </lineage>
</organism>
<dbReference type="InterPro" id="IPR038718">
    <property type="entry name" value="SNF2-like_sf"/>
</dbReference>
<sequence>MADTNVPGDSTVTAQDEAPEIVGLDDEPISDSDGQVQHEAVAEVDAQTQEMEAVYDSIEPMEATMPDAPDQQDEQEDPSSLFIPEHNPSSPRTPNREEPSTDMAVPIHPPPQPTLPRTAIFTRVREMQKRKRDQKAMTNRQVPTHTFNADPDSEDYLEAVVPCPPPSIAVLATDEDDEADKQAIKEYEVKKRYYDELRRKGDGKLGFRQDVTWMKIQGAEEARKRKRARDIAKEQEDGGHESRLFPTFDNQQNHMQEDQSDDPFESDQPGLHNPRRTMPNEPGNMSSMRDAELDSMRVALEAQDDFPRKKRKSATAGDESQTLAPFGRGKGKAKSTAKFSKAKAVPKKAPKSGGRGSKKHNEEVKNAYKQASSLFTSNVFRQQAGANAAEQPTFRSRVKADALKELIASVPHNEQKKARGEMAALLSATKDFDGRGSVKADGCSLWRVKGMSTSLKPYQVMGSAFMRRRENAVHEPRGGLMADQMGLGKTLMMLANIVNGQPPRNANGPKTTLLVASPALLTQWKSEINQHTNTGLRIMRYGAGTRVDSSEAIGILGVHDIVLTSYSEIMKSYPKNEPPIECQTAEQKIEWWKQVYEDHRGVLHRMMFLRVVLDEAQAIKNHMSRTSIACRALMAHHKWALSGTPILNSLTELYPYFKFLGVPHTGSFKIFKHNYCDSRDAENTERLLVRLSQFMLRRTHADEMFGAPILKLPPAEQTTYWCEFNSVERCVYDIVHSRFAKRINMLAKKGTLDSSYSNVLVMLLRLRQLAGHILMLQFVIRDLLEREDIERIKEVVDKQAADSNTRRGKTIIAIRKQLDKLAAEEKKKRIALEAKQAARRAAKNAAKAAAEARGEVFKEAEYDAALANEQEQERGHERENEKVAAEGEEEDHEAARRFGAGKDFGKDFNFKPFLSSLKMGESWKKAREKAKCSVCDKMPREPLLTSCGHLICNEPCYIESCIEAAEQGGEYATCMTCGITPTYAHPCDPDDFDTPDAPAQSTRSKNKQKKKQSEGSRVGGEDMPDDWLDAIGDDVLPSAKTIAVKSQIMNWLKENPRVKIIVYTQFLAMVRILARVCVAEGWKTEQYHGKMSLGARDKAISTFAEDANSKIMLASLRCGGLGLNLTMASKVIMIDPWWNSASEQQAFCRVFRIGQKEATFMSRLCVKKTVDERLINMQQRKDREIAKVMDDDGRVMEKMDVRTLMKLFGNLDEDSEGKPFIMVDNPDRRGGFRADGDDEGFADEL</sequence>
<dbReference type="Pfam" id="PF00271">
    <property type="entry name" value="Helicase_C"/>
    <property type="match status" value="1"/>
</dbReference>
<dbReference type="InterPro" id="IPR050628">
    <property type="entry name" value="SNF2_RAD54_helicase_TF"/>
</dbReference>
<evidence type="ECO:0000259" key="8">
    <source>
        <dbReference type="PROSITE" id="PS51194"/>
    </source>
</evidence>
<dbReference type="InterPro" id="IPR000330">
    <property type="entry name" value="SNF2_N"/>
</dbReference>
<dbReference type="InterPro" id="IPR027417">
    <property type="entry name" value="P-loop_NTPase"/>
</dbReference>
<feature type="region of interest" description="Disordered" evidence="6">
    <location>
        <begin position="868"/>
        <end position="894"/>
    </location>
</feature>
<dbReference type="CDD" id="cd18008">
    <property type="entry name" value="DEXDc_SHPRH-like"/>
    <property type="match status" value="1"/>
</dbReference>
<dbReference type="GO" id="GO:0008094">
    <property type="term" value="F:ATP-dependent activity, acting on DNA"/>
    <property type="evidence" value="ECO:0007669"/>
    <property type="project" value="TreeGrafter"/>
</dbReference>
<dbReference type="GO" id="GO:0005524">
    <property type="term" value="F:ATP binding"/>
    <property type="evidence" value="ECO:0007669"/>
    <property type="project" value="UniProtKB-KW"/>
</dbReference>
<feature type="compositionally biased region" description="Basic and acidic residues" evidence="6">
    <location>
        <begin position="1226"/>
        <end position="1235"/>
    </location>
</feature>
<dbReference type="FunFam" id="3.40.50.300:FF:003823">
    <property type="entry name" value="SNF2 family helicase, putative"/>
    <property type="match status" value="1"/>
</dbReference>
<evidence type="ECO:0000256" key="6">
    <source>
        <dbReference type="SAM" id="MobiDB-lite"/>
    </source>
</evidence>
<feature type="region of interest" description="Disordered" evidence="6">
    <location>
        <begin position="1226"/>
        <end position="1245"/>
    </location>
</feature>
<keyword evidence="2" id="KW-0547">Nucleotide-binding</keyword>
<dbReference type="GO" id="GO:0004386">
    <property type="term" value="F:helicase activity"/>
    <property type="evidence" value="ECO:0007669"/>
    <property type="project" value="UniProtKB-KW"/>
</dbReference>
<evidence type="ECO:0000256" key="4">
    <source>
        <dbReference type="ARBA" id="ARBA00022806"/>
    </source>
</evidence>
<comment type="similarity">
    <text evidence="1">Belongs to the SNF2/RAD54 helicase family.</text>
</comment>
<evidence type="ECO:0000313" key="10">
    <source>
        <dbReference type="Proteomes" id="UP000249619"/>
    </source>
</evidence>